<proteinExistence type="predicted"/>
<dbReference type="GO" id="GO:0005737">
    <property type="term" value="C:cytoplasm"/>
    <property type="evidence" value="ECO:0007669"/>
    <property type="project" value="TreeGrafter"/>
</dbReference>
<reference evidence="6 7" key="1">
    <citation type="submission" date="2016-09" db="EMBL/GenBank/DDBJ databases">
        <title>Extensive genetic diversity and differential bi-allelic expression allows diatom success in the polar Southern Ocean.</title>
        <authorList>
            <consortium name="DOE Joint Genome Institute"/>
            <person name="Mock T."/>
            <person name="Otillar R.P."/>
            <person name="Strauss J."/>
            <person name="Dupont C."/>
            <person name="Frickenhaus S."/>
            <person name="Maumus F."/>
            <person name="Mcmullan M."/>
            <person name="Sanges R."/>
            <person name="Schmutz J."/>
            <person name="Toseland A."/>
            <person name="Valas R."/>
            <person name="Veluchamy A."/>
            <person name="Ward B.J."/>
            <person name="Allen A."/>
            <person name="Barry K."/>
            <person name="Falciatore A."/>
            <person name="Ferrante M."/>
            <person name="Fortunato A.E."/>
            <person name="Gloeckner G."/>
            <person name="Gruber A."/>
            <person name="Hipkin R."/>
            <person name="Janech M."/>
            <person name="Kroth P."/>
            <person name="Leese F."/>
            <person name="Lindquist E."/>
            <person name="Lyon B.R."/>
            <person name="Martin J."/>
            <person name="Mayer C."/>
            <person name="Parker M."/>
            <person name="Quesneville H."/>
            <person name="Raymond J."/>
            <person name="Uhlig C."/>
            <person name="Valentin K.U."/>
            <person name="Worden A.Z."/>
            <person name="Armbrust E.V."/>
            <person name="Bowler C."/>
            <person name="Green B."/>
            <person name="Moulton V."/>
            <person name="Van Oosterhout C."/>
            <person name="Grigoriev I."/>
        </authorList>
    </citation>
    <scope>NUCLEOTIDE SEQUENCE [LARGE SCALE GENOMIC DNA]</scope>
    <source>
        <strain evidence="6 7">CCMP1102</strain>
    </source>
</reference>
<evidence type="ECO:0000256" key="1">
    <source>
        <dbReference type="ARBA" id="ARBA00022598"/>
    </source>
</evidence>
<dbReference type="InParanoid" id="A0A1E7EJ52"/>
<keyword evidence="7" id="KW-1185">Reference proteome</keyword>
<evidence type="ECO:0000256" key="3">
    <source>
        <dbReference type="ARBA" id="ARBA00022755"/>
    </source>
</evidence>
<dbReference type="GO" id="GO:0006164">
    <property type="term" value="P:purine nucleotide biosynthetic process"/>
    <property type="evidence" value="ECO:0007669"/>
    <property type="project" value="UniProtKB-KW"/>
</dbReference>
<keyword evidence="1" id="KW-0436">Ligase</keyword>
<dbReference type="EMBL" id="KV784447">
    <property type="protein sequence ID" value="OEU05900.1"/>
    <property type="molecule type" value="Genomic_DNA"/>
</dbReference>
<keyword evidence="2" id="KW-0547">Nucleotide-binding</keyword>
<sequence>MTEKIVHYYRKIGTSHSLLPSCKEQLASLGLGKDADKIIDVERESCFNVQLLGDDLEPVQKERLEWLLAETFQKDHLKLEKSFFDAPEEQQSSRIWQVEFGPRMTFTSAFSSNACSICRACAIPVDRLELSKRYRFHLSDDISEEAIKELKSMLHDKMTEEEYLKPLTTFDNGAQPVAVTTVPIMEKGRAALEKINEEKGLGFDDFDLDYYTKLFKHLRPSLSLLDVPSLIPAALVEVLSTSFVALFEFLLIEAATASKAFSLPVLRG</sequence>
<evidence type="ECO:0000313" key="6">
    <source>
        <dbReference type="EMBL" id="OEU05900.1"/>
    </source>
</evidence>
<dbReference type="InterPro" id="IPR040707">
    <property type="entry name" value="FGAR-AT_N"/>
</dbReference>
<feature type="domain" description="Phosphoribosylformylglycinamidine synthase N-terminal" evidence="5">
    <location>
        <begin position="54"/>
        <end position="161"/>
    </location>
</feature>
<dbReference type="PANTHER" id="PTHR10099:SF1">
    <property type="entry name" value="PHOSPHORIBOSYLFORMYLGLYCINAMIDINE SYNTHASE"/>
    <property type="match status" value="1"/>
</dbReference>
<keyword evidence="3" id="KW-0658">Purine biosynthesis</keyword>
<dbReference type="GO" id="GO:0005524">
    <property type="term" value="F:ATP binding"/>
    <property type="evidence" value="ECO:0007669"/>
    <property type="project" value="UniProtKB-KW"/>
</dbReference>
<evidence type="ECO:0000256" key="2">
    <source>
        <dbReference type="ARBA" id="ARBA00022741"/>
    </source>
</evidence>
<dbReference type="InterPro" id="IPR036604">
    <property type="entry name" value="PurS-like_sf"/>
</dbReference>
<accession>A0A1E7EJ52</accession>
<dbReference type="KEGG" id="fcy:FRACYDRAFT_257579"/>
<dbReference type="PANTHER" id="PTHR10099">
    <property type="entry name" value="PHOSPHORIBOSYLFORMYLGLYCINAMIDINE SYNTHASE"/>
    <property type="match status" value="1"/>
</dbReference>
<dbReference type="Gene3D" id="1.10.8.750">
    <property type="entry name" value="Phosphoribosylformylglycinamidine synthase, linker domain"/>
    <property type="match status" value="1"/>
</dbReference>
<gene>
    <name evidence="6" type="ORF">FRACYDRAFT_257579</name>
</gene>
<dbReference type="SUPFAM" id="SSF109736">
    <property type="entry name" value="FGAM synthase PurL, linker domain"/>
    <property type="match status" value="1"/>
</dbReference>
<evidence type="ECO:0000313" key="7">
    <source>
        <dbReference type="Proteomes" id="UP000095751"/>
    </source>
</evidence>
<protein>
    <submittedName>
        <fullName evidence="6">Purs-like protein</fullName>
    </submittedName>
</protein>
<evidence type="ECO:0000259" key="5">
    <source>
        <dbReference type="Pfam" id="PF18076"/>
    </source>
</evidence>
<dbReference type="SUPFAM" id="SSF82697">
    <property type="entry name" value="PurS-like"/>
    <property type="match status" value="1"/>
</dbReference>
<dbReference type="Pfam" id="PF18076">
    <property type="entry name" value="FGAR-AT_N"/>
    <property type="match status" value="1"/>
</dbReference>
<organism evidence="6 7">
    <name type="scientific">Fragilariopsis cylindrus CCMP1102</name>
    <dbReference type="NCBI Taxonomy" id="635003"/>
    <lineage>
        <taxon>Eukaryota</taxon>
        <taxon>Sar</taxon>
        <taxon>Stramenopiles</taxon>
        <taxon>Ochrophyta</taxon>
        <taxon>Bacillariophyta</taxon>
        <taxon>Bacillariophyceae</taxon>
        <taxon>Bacillariophycidae</taxon>
        <taxon>Bacillariales</taxon>
        <taxon>Bacillariaceae</taxon>
        <taxon>Fragilariopsis</taxon>
    </lineage>
</organism>
<keyword evidence="4" id="KW-0067">ATP-binding</keyword>
<dbReference type="AlphaFoldDB" id="A0A1E7EJ52"/>
<dbReference type="Proteomes" id="UP000095751">
    <property type="component" value="Unassembled WGS sequence"/>
</dbReference>
<dbReference type="GO" id="GO:0004642">
    <property type="term" value="F:phosphoribosylformylglycinamidine synthase activity"/>
    <property type="evidence" value="ECO:0007669"/>
    <property type="project" value="TreeGrafter"/>
</dbReference>
<name>A0A1E7EJ52_9STRA</name>
<dbReference type="OrthoDB" id="6666987at2759"/>
<evidence type="ECO:0000256" key="4">
    <source>
        <dbReference type="ARBA" id="ARBA00022840"/>
    </source>
</evidence>